<feature type="domain" description="HNH nuclease" evidence="2">
    <location>
        <begin position="168"/>
        <end position="235"/>
    </location>
</feature>
<proteinExistence type="predicted"/>
<dbReference type="Proteomes" id="UP001274830">
    <property type="component" value="Unassembled WGS sequence"/>
</dbReference>
<evidence type="ECO:0000259" key="2">
    <source>
        <dbReference type="Pfam" id="PF13391"/>
    </source>
</evidence>
<keyword evidence="4" id="KW-1185">Reference proteome</keyword>
<feature type="compositionally biased region" description="Basic and acidic residues" evidence="1">
    <location>
        <begin position="474"/>
        <end position="486"/>
    </location>
</feature>
<protein>
    <recommendedName>
        <fullName evidence="2">HNH nuclease domain-containing protein</fullName>
    </recommendedName>
</protein>
<feature type="region of interest" description="Disordered" evidence="1">
    <location>
        <begin position="328"/>
        <end position="361"/>
    </location>
</feature>
<evidence type="ECO:0000256" key="1">
    <source>
        <dbReference type="SAM" id="MobiDB-lite"/>
    </source>
</evidence>
<dbReference type="EMBL" id="JAUTXT010000096">
    <property type="protein sequence ID" value="KAK3669236.1"/>
    <property type="molecule type" value="Genomic_DNA"/>
</dbReference>
<gene>
    <name evidence="3" type="ORF">LTR78_010890</name>
</gene>
<feature type="compositionally biased region" description="Low complexity" evidence="1">
    <location>
        <begin position="333"/>
        <end position="346"/>
    </location>
</feature>
<dbReference type="Pfam" id="PF13391">
    <property type="entry name" value="HNH_2"/>
    <property type="match status" value="1"/>
</dbReference>
<feature type="region of interest" description="Disordered" evidence="1">
    <location>
        <begin position="424"/>
        <end position="486"/>
    </location>
</feature>
<accession>A0AAE0TP08</accession>
<evidence type="ECO:0000313" key="4">
    <source>
        <dbReference type="Proteomes" id="UP001274830"/>
    </source>
</evidence>
<sequence length="486" mass="53997">MQLRERLTRAGQQYEASLLGRGSVDVRHPGYPSDPGAILLSLPATDDESGLPGVDHGTTHVACAIIANNRFDGYLSRSADPGADHEDLDHMTVLPAATYYFHIPPSDHIQAQARADSQAVTPYPVVPNFRAWKFPRAVHIPHWQDIGVRDGGLLDGTEGVLSRDGQRCRLTDSRESIQAAHLVPKAEGQWFEENAMQTYWRGNPTAGPDTIDKPVNGITLRQDVHRSWDASRLFFVPKKSDGASKARLVVHVAAWSSELLALYHNVELQELRGIAWELLFVRFAYGILPQLRTFLGSGQARWLIVPIVNGLQETKRYTAGDCVQFMEGQGAGRSSRSPTKRSSQSPSKRKREDAVVGTDDDVHEVVDELETNHALGKRQRLSSDSFDSAIAGITGEAREDWAPSMGDSRPVIDWGINKLDEGRDWSAMGKSKQARDASWEDRDEDDNTFQPPRGRRRHRSGSTGHDGMNDQTDECTRCKQHVRAEG</sequence>
<reference evidence="3" key="1">
    <citation type="submission" date="2023-07" db="EMBL/GenBank/DDBJ databases">
        <title>Black Yeasts Isolated from many extreme environments.</title>
        <authorList>
            <person name="Coleine C."/>
            <person name="Stajich J.E."/>
            <person name="Selbmann L."/>
        </authorList>
    </citation>
    <scope>NUCLEOTIDE SEQUENCE</scope>
    <source>
        <strain evidence="3">CCFEE 5485</strain>
    </source>
</reference>
<name>A0AAE0TP08_9PEZI</name>
<dbReference type="AlphaFoldDB" id="A0AAE0TP08"/>
<comment type="caution">
    <text evidence="3">The sequence shown here is derived from an EMBL/GenBank/DDBJ whole genome shotgun (WGS) entry which is preliminary data.</text>
</comment>
<evidence type="ECO:0000313" key="3">
    <source>
        <dbReference type="EMBL" id="KAK3669236.1"/>
    </source>
</evidence>
<dbReference type="InterPro" id="IPR003615">
    <property type="entry name" value="HNH_nuc"/>
</dbReference>
<organism evidence="3 4">
    <name type="scientific">Recurvomyces mirabilis</name>
    <dbReference type="NCBI Taxonomy" id="574656"/>
    <lineage>
        <taxon>Eukaryota</taxon>
        <taxon>Fungi</taxon>
        <taxon>Dikarya</taxon>
        <taxon>Ascomycota</taxon>
        <taxon>Pezizomycotina</taxon>
        <taxon>Dothideomycetes</taxon>
        <taxon>Dothideomycetidae</taxon>
        <taxon>Mycosphaerellales</taxon>
        <taxon>Teratosphaeriaceae</taxon>
        <taxon>Recurvomyces</taxon>
    </lineage>
</organism>